<evidence type="ECO:0000256" key="9">
    <source>
        <dbReference type="SAM" id="MobiDB-lite"/>
    </source>
</evidence>
<evidence type="ECO:0000256" key="6">
    <source>
        <dbReference type="ARBA" id="ARBA00023186"/>
    </source>
</evidence>
<dbReference type="GO" id="GO:0006457">
    <property type="term" value="P:protein folding"/>
    <property type="evidence" value="ECO:0007669"/>
    <property type="project" value="InterPro"/>
</dbReference>
<dbReference type="Gene3D" id="3.90.20.20">
    <property type="match status" value="1"/>
</dbReference>
<dbReference type="SUPFAM" id="SSF51064">
    <property type="entry name" value="Head domain of nucleotide exchange factor GrpE"/>
    <property type="match status" value="1"/>
</dbReference>
<dbReference type="InterPro" id="IPR000740">
    <property type="entry name" value="GrpE"/>
</dbReference>
<dbReference type="PANTHER" id="PTHR21237:SF40">
    <property type="entry name" value="CELL CYCLE AND APOPTOSIS REGULATOR PROTEIN 2"/>
    <property type="match status" value="1"/>
</dbReference>
<evidence type="ECO:0000313" key="10">
    <source>
        <dbReference type="EMBL" id="PSC69585.1"/>
    </source>
</evidence>
<evidence type="ECO:0000256" key="4">
    <source>
        <dbReference type="ARBA" id="ARBA00022490"/>
    </source>
</evidence>
<evidence type="ECO:0000313" key="11">
    <source>
        <dbReference type="Proteomes" id="UP000239649"/>
    </source>
</evidence>
<evidence type="ECO:0000256" key="7">
    <source>
        <dbReference type="RuleBase" id="RU004478"/>
    </source>
</evidence>
<protein>
    <submittedName>
        <fullName evidence="10">Nucleotide release factor</fullName>
    </submittedName>
</protein>
<dbReference type="Gene3D" id="2.30.22.10">
    <property type="entry name" value="Head domain of nucleotide exchange factor GrpE"/>
    <property type="match status" value="1"/>
</dbReference>
<dbReference type="InterPro" id="IPR009012">
    <property type="entry name" value="GrpE_head"/>
</dbReference>
<evidence type="ECO:0000256" key="2">
    <source>
        <dbReference type="ARBA" id="ARBA00009054"/>
    </source>
</evidence>
<dbReference type="GO" id="GO:0051082">
    <property type="term" value="F:unfolded protein binding"/>
    <property type="evidence" value="ECO:0007669"/>
    <property type="project" value="TreeGrafter"/>
</dbReference>
<gene>
    <name evidence="10" type="ORF">C2E20_6865</name>
</gene>
<keyword evidence="5" id="KW-0346">Stress response</keyword>
<evidence type="ECO:0000256" key="8">
    <source>
        <dbReference type="SAM" id="Coils"/>
    </source>
</evidence>
<dbReference type="FunFam" id="2.30.22.10:FF:000001">
    <property type="entry name" value="Protein GrpE"/>
    <property type="match status" value="1"/>
</dbReference>
<evidence type="ECO:0000256" key="5">
    <source>
        <dbReference type="ARBA" id="ARBA00023016"/>
    </source>
</evidence>
<dbReference type="STRING" id="554055.A0A2P6V674"/>
<dbReference type="GO" id="GO:0005737">
    <property type="term" value="C:cytoplasm"/>
    <property type="evidence" value="ECO:0007669"/>
    <property type="project" value="UniProtKB-SubCell"/>
</dbReference>
<dbReference type="NCBIfam" id="NF010741">
    <property type="entry name" value="PRK14143.1"/>
    <property type="match status" value="1"/>
</dbReference>
<evidence type="ECO:0000256" key="1">
    <source>
        <dbReference type="ARBA" id="ARBA00004496"/>
    </source>
</evidence>
<dbReference type="GO" id="GO:0042803">
    <property type="term" value="F:protein homodimerization activity"/>
    <property type="evidence" value="ECO:0007669"/>
    <property type="project" value="InterPro"/>
</dbReference>
<dbReference type="EMBL" id="LHPF02000025">
    <property type="protein sequence ID" value="PSC69585.1"/>
    <property type="molecule type" value="Genomic_DNA"/>
</dbReference>
<organism evidence="10 11">
    <name type="scientific">Micractinium conductrix</name>
    <dbReference type="NCBI Taxonomy" id="554055"/>
    <lineage>
        <taxon>Eukaryota</taxon>
        <taxon>Viridiplantae</taxon>
        <taxon>Chlorophyta</taxon>
        <taxon>core chlorophytes</taxon>
        <taxon>Trebouxiophyceae</taxon>
        <taxon>Chlorellales</taxon>
        <taxon>Chlorellaceae</taxon>
        <taxon>Chlorella clade</taxon>
        <taxon>Micractinium</taxon>
    </lineage>
</organism>
<reference evidence="10 11" key="1">
    <citation type="journal article" date="2018" name="Plant J.">
        <title>Genome sequences of Chlorella sorokiniana UTEX 1602 and Micractinium conductrix SAG 241.80: implications to maltose excretion by a green alga.</title>
        <authorList>
            <person name="Arriola M.B."/>
            <person name="Velmurugan N."/>
            <person name="Zhang Y."/>
            <person name="Plunkett M.H."/>
            <person name="Hondzo H."/>
            <person name="Barney B.M."/>
        </authorList>
    </citation>
    <scope>NUCLEOTIDE SEQUENCE [LARGE SCALE GENOMIC DNA]</scope>
    <source>
        <strain evidence="10 11">SAG 241.80</strain>
    </source>
</reference>
<evidence type="ECO:0000256" key="3">
    <source>
        <dbReference type="ARBA" id="ARBA00011738"/>
    </source>
</evidence>
<keyword evidence="11" id="KW-1185">Reference proteome</keyword>
<comment type="subunit">
    <text evidence="3">Homodimer.</text>
</comment>
<dbReference type="SUPFAM" id="SSF58014">
    <property type="entry name" value="Coiled-coil domain of nucleotide exchange factor GrpE"/>
    <property type="match status" value="1"/>
</dbReference>
<keyword evidence="4" id="KW-0963">Cytoplasm</keyword>
<name>A0A2P6V674_9CHLO</name>
<feature type="compositionally biased region" description="Low complexity" evidence="9">
    <location>
        <begin position="198"/>
        <end position="208"/>
    </location>
</feature>
<comment type="similarity">
    <text evidence="2 7">Belongs to the GrpE family.</text>
</comment>
<accession>A0A2P6V674</accession>
<keyword evidence="6" id="KW-0143">Chaperone</keyword>
<feature type="region of interest" description="Disordered" evidence="9">
    <location>
        <begin position="195"/>
        <end position="231"/>
    </location>
</feature>
<proteinExistence type="inferred from homology"/>
<dbReference type="GO" id="GO:0051087">
    <property type="term" value="F:protein-folding chaperone binding"/>
    <property type="evidence" value="ECO:0007669"/>
    <property type="project" value="InterPro"/>
</dbReference>
<dbReference type="Pfam" id="PF01025">
    <property type="entry name" value="GrpE"/>
    <property type="match status" value="1"/>
</dbReference>
<comment type="subcellular location">
    <subcellularLocation>
        <location evidence="1">Cytoplasm</location>
    </subcellularLocation>
</comment>
<comment type="caution">
    <text evidence="10">The sequence shown here is derived from an EMBL/GenBank/DDBJ whole genome shotgun (WGS) entry which is preliminary data.</text>
</comment>
<dbReference type="PANTHER" id="PTHR21237">
    <property type="entry name" value="GRPE PROTEIN"/>
    <property type="match status" value="1"/>
</dbReference>
<sequence length="231" mass="24935">MPMADSLIERAKVVVDTSFVDESFAETFVPELEAELAALRTRAEQAEASASQLEETLKDAKDKYVRLVADFENFRKRTASEKEAMKATVRGDTISELLPLVDNFELAKKQLKLETEGEIRVDNAYQGLYKQMVELFRGLGLEATPGVGSPFDPNLHDGIMRELDNSVPDGTVLEEFRKGFMIGDKLVRPAMVKVSYQDGPGPAASSDAGGEGGAESGDDAPAEGGDAAASQ</sequence>
<feature type="coiled-coil region" evidence="8">
    <location>
        <begin position="29"/>
        <end position="77"/>
    </location>
</feature>
<dbReference type="GO" id="GO:0000774">
    <property type="term" value="F:adenyl-nucleotide exchange factor activity"/>
    <property type="evidence" value="ECO:0007669"/>
    <property type="project" value="InterPro"/>
</dbReference>
<feature type="compositionally biased region" description="Low complexity" evidence="9">
    <location>
        <begin position="222"/>
        <end position="231"/>
    </location>
</feature>
<dbReference type="AlphaFoldDB" id="A0A2P6V674"/>
<dbReference type="HAMAP" id="MF_01151">
    <property type="entry name" value="GrpE"/>
    <property type="match status" value="1"/>
</dbReference>
<keyword evidence="8" id="KW-0175">Coiled coil</keyword>
<dbReference type="OrthoDB" id="201635at2759"/>
<dbReference type="Proteomes" id="UP000239649">
    <property type="component" value="Unassembled WGS sequence"/>
</dbReference>
<dbReference type="PRINTS" id="PR00773">
    <property type="entry name" value="GRPEPROTEIN"/>
</dbReference>
<dbReference type="InterPro" id="IPR013805">
    <property type="entry name" value="GrpE_CC"/>
</dbReference>
<dbReference type="CDD" id="cd00446">
    <property type="entry name" value="GrpE"/>
    <property type="match status" value="1"/>
</dbReference>